<proteinExistence type="predicted"/>
<dbReference type="EMBL" id="UINC01017870">
    <property type="protein sequence ID" value="SVA74567.1"/>
    <property type="molecule type" value="Genomic_DNA"/>
</dbReference>
<keyword evidence="1" id="KW-0812">Transmembrane</keyword>
<keyword evidence="1" id="KW-0472">Membrane</keyword>
<dbReference type="AlphaFoldDB" id="A0A381YDR6"/>
<evidence type="ECO:0000256" key="1">
    <source>
        <dbReference type="SAM" id="Phobius"/>
    </source>
</evidence>
<sequence length="204" mass="23379">MGKFLITIITFILLGSSASSGQDAFILRSAGLQTLPTKYMSFSENLNENAKIYDLQSASWNSELATSQSYVDGYWVRFIIKNETNETAIGINHNWNREKKIFVSTNLGIKEYPYWRHGVNAAFDDGRILGQYKIQIPIGTSAVIYDFFRSKPFDRYYGTVGGLDRMTIGLWKDVRIREFFRIASNITFISIGLAFGLYYLFVFM</sequence>
<keyword evidence="1" id="KW-1133">Transmembrane helix</keyword>
<organism evidence="2">
    <name type="scientific">marine metagenome</name>
    <dbReference type="NCBI Taxonomy" id="408172"/>
    <lineage>
        <taxon>unclassified sequences</taxon>
        <taxon>metagenomes</taxon>
        <taxon>ecological metagenomes</taxon>
    </lineage>
</organism>
<protein>
    <recommendedName>
        <fullName evidence="3">7TM-DISM receptor extracellular domain-containing protein</fullName>
    </recommendedName>
</protein>
<evidence type="ECO:0000313" key="2">
    <source>
        <dbReference type="EMBL" id="SVA74567.1"/>
    </source>
</evidence>
<name>A0A381YDR6_9ZZZZ</name>
<feature type="non-terminal residue" evidence="2">
    <location>
        <position position="204"/>
    </location>
</feature>
<reference evidence="2" key="1">
    <citation type="submission" date="2018-05" db="EMBL/GenBank/DDBJ databases">
        <authorList>
            <person name="Lanie J.A."/>
            <person name="Ng W.-L."/>
            <person name="Kazmierczak K.M."/>
            <person name="Andrzejewski T.M."/>
            <person name="Davidsen T.M."/>
            <person name="Wayne K.J."/>
            <person name="Tettelin H."/>
            <person name="Glass J.I."/>
            <person name="Rusch D."/>
            <person name="Podicherti R."/>
            <person name="Tsui H.-C.T."/>
            <person name="Winkler M.E."/>
        </authorList>
    </citation>
    <scope>NUCLEOTIDE SEQUENCE</scope>
</reference>
<feature type="transmembrane region" description="Helical" evidence="1">
    <location>
        <begin position="182"/>
        <end position="201"/>
    </location>
</feature>
<evidence type="ECO:0008006" key="3">
    <source>
        <dbReference type="Google" id="ProtNLM"/>
    </source>
</evidence>
<accession>A0A381YDR6</accession>
<gene>
    <name evidence="2" type="ORF">METZ01_LOCUS127421</name>
</gene>